<feature type="chain" id="PRO_5046844066" description="DUF2219 family protein" evidence="1">
    <location>
        <begin position="22"/>
        <end position="283"/>
    </location>
</feature>
<dbReference type="RefSeq" id="WP_281931738.1">
    <property type="nucleotide sequence ID" value="NZ_AP027142.1"/>
</dbReference>
<reference evidence="2 3" key="1">
    <citation type="journal article" date="2023" name="Int. J. Syst. Evol. Microbiol.">
        <title>Methylocystis iwaonis sp. nov., a type II methane-oxidizing bacterium from surface soil of a rice paddy field in Japan, and emended description of the genus Methylocystis (ex Whittenbury et al. 1970) Bowman et al. 1993.</title>
        <authorList>
            <person name="Kaise H."/>
            <person name="Sawadogo J.B."/>
            <person name="Alam M.S."/>
            <person name="Ueno C."/>
            <person name="Dianou D."/>
            <person name="Shinjo R."/>
            <person name="Asakawa S."/>
        </authorList>
    </citation>
    <scope>NUCLEOTIDE SEQUENCE [LARGE SCALE GENOMIC DNA]</scope>
    <source>
        <strain evidence="2 3">SS37A-Re</strain>
    </source>
</reference>
<dbReference type="EMBL" id="AP027142">
    <property type="protein sequence ID" value="BDV34107.1"/>
    <property type="molecule type" value="Genomic_DNA"/>
</dbReference>
<evidence type="ECO:0008006" key="4">
    <source>
        <dbReference type="Google" id="ProtNLM"/>
    </source>
</evidence>
<protein>
    <recommendedName>
        <fullName evidence="4">DUF2219 family protein</fullName>
    </recommendedName>
</protein>
<evidence type="ECO:0000256" key="1">
    <source>
        <dbReference type="SAM" id="SignalP"/>
    </source>
</evidence>
<accession>A0ABM8E806</accession>
<keyword evidence="1" id="KW-0732">Signal</keyword>
<name>A0ABM8E806_9HYPH</name>
<gene>
    <name evidence="2" type="ORF">SS37A_16360</name>
</gene>
<keyword evidence="3" id="KW-1185">Reference proteome</keyword>
<feature type="signal peptide" evidence="1">
    <location>
        <begin position="1"/>
        <end position="21"/>
    </location>
</feature>
<proteinExistence type="predicted"/>
<sequence length="283" mass="30359">MRASALFFIFIYLLSPATARAGAWLYPEGHGQLILTTAFADARGAFDASGRLAQTPSYRKFEDRFYLEHGVTDWLTFVAEGSAMSFHGGGESARLTQLEALIAQAKGGSPLILPAEKGIKFQGLGLGAAGARLQLYADADYVVSVETSLRAASSAARCFLDMRGPTQFDARLLMGRSVSLFGFTGFLDAQIGYRTRGQNGDEIRLDLTAGLRPIDRLMVMAQSFSALAPRGGLSTFMAAQKFQLSAVYEATPAISLQIGALTALNGVNAPAEHGLIGGVWWRY</sequence>
<organism evidence="2 3">
    <name type="scientific">Methylocystis iwaonis</name>
    <dbReference type="NCBI Taxonomy" id="2885079"/>
    <lineage>
        <taxon>Bacteria</taxon>
        <taxon>Pseudomonadati</taxon>
        <taxon>Pseudomonadota</taxon>
        <taxon>Alphaproteobacteria</taxon>
        <taxon>Hyphomicrobiales</taxon>
        <taxon>Methylocystaceae</taxon>
        <taxon>Methylocystis</taxon>
    </lineage>
</organism>
<evidence type="ECO:0000313" key="2">
    <source>
        <dbReference type="EMBL" id="BDV34107.1"/>
    </source>
</evidence>
<dbReference type="Proteomes" id="UP001317629">
    <property type="component" value="Chromosome"/>
</dbReference>
<evidence type="ECO:0000313" key="3">
    <source>
        <dbReference type="Proteomes" id="UP001317629"/>
    </source>
</evidence>